<comment type="caution">
    <text evidence="3">The sequence shown here is derived from an EMBL/GenBank/DDBJ whole genome shotgun (WGS) entry which is preliminary data.</text>
</comment>
<dbReference type="Pfam" id="PF08310">
    <property type="entry name" value="LGFP"/>
    <property type="match status" value="2"/>
</dbReference>
<dbReference type="PROSITE" id="PS51257">
    <property type="entry name" value="PROKAR_LIPOPROTEIN"/>
    <property type="match status" value="1"/>
</dbReference>
<proteinExistence type="predicted"/>
<dbReference type="Proteomes" id="UP001500635">
    <property type="component" value="Unassembled WGS sequence"/>
</dbReference>
<organism evidence="3 4">
    <name type="scientific">Tsukamurella soli</name>
    <dbReference type="NCBI Taxonomy" id="644556"/>
    <lineage>
        <taxon>Bacteria</taxon>
        <taxon>Bacillati</taxon>
        <taxon>Actinomycetota</taxon>
        <taxon>Actinomycetes</taxon>
        <taxon>Mycobacteriales</taxon>
        <taxon>Tsukamurellaceae</taxon>
        <taxon>Tsukamurella</taxon>
    </lineage>
</organism>
<accession>A0ABP8KG78</accession>
<dbReference type="InterPro" id="IPR013207">
    <property type="entry name" value="LGFP"/>
</dbReference>
<evidence type="ECO:0000313" key="4">
    <source>
        <dbReference type="Proteomes" id="UP001500635"/>
    </source>
</evidence>
<dbReference type="EMBL" id="BAABFR010000156">
    <property type="protein sequence ID" value="GAA4406425.1"/>
    <property type="molecule type" value="Genomic_DNA"/>
</dbReference>
<evidence type="ECO:0000256" key="2">
    <source>
        <dbReference type="SAM" id="SignalP"/>
    </source>
</evidence>
<evidence type="ECO:0000313" key="3">
    <source>
        <dbReference type="EMBL" id="GAA4406425.1"/>
    </source>
</evidence>
<sequence length="199" mass="19651">MNTKFRSIAVVAAALAVTAGTVTACSQAKNAASSATAAAGSAIAGATSAVGSAVSGAGAAAGSAAKGADESKPAVDSTEVKTEAGQSISITNAPILAEWAKYGYASGHLGAPLGPVSPLPDAGGKYLTLKGGTIYWSEASGAHVVHGAIGDKWGKVGYERGKLGYPTSDEVDAADGTITQKFQHGEITFKDGDTTISYN</sequence>
<dbReference type="RefSeq" id="WP_345001438.1">
    <property type="nucleotide sequence ID" value="NZ_BAABFR010000156.1"/>
</dbReference>
<feature type="signal peptide" evidence="2">
    <location>
        <begin position="1"/>
        <end position="24"/>
    </location>
</feature>
<gene>
    <name evidence="3" type="ORF">GCM10023147_50010</name>
</gene>
<protein>
    <recommendedName>
        <fullName evidence="5">LGFP repeat-containing protein</fullName>
    </recommendedName>
</protein>
<evidence type="ECO:0008006" key="5">
    <source>
        <dbReference type="Google" id="ProtNLM"/>
    </source>
</evidence>
<feature type="chain" id="PRO_5047402471" description="LGFP repeat-containing protein" evidence="2">
    <location>
        <begin position="25"/>
        <end position="199"/>
    </location>
</feature>
<feature type="region of interest" description="Disordered" evidence="1">
    <location>
        <begin position="64"/>
        <end position="83"/>
    </location>
</feature>
<keyword evidence="2" id="KW-0732">Signal</keyword>
<evidence type="ECO:0000256" key="1">
    <source>
        <dbReference type="SAM" id="MobiDB-lite"/>
    </source>
</evidence>
<name>A0ABP8KG78_9ACTN</name>
<feature type="compositionally biased region" description="Basic and acidic residues" evidence="1">
    <location>
        <begin position="67"/>
        <end position="82"/>
    </location>
</feature>
<keyword evidence="4" id="KW-1185">Reference proteome</keyword>
<reference evidence="4" key="1">
    <citation type="journal article" date="2019" name="Int. J. Syst. Evol. Microbiol.">
        <title>The Global Catalogue of Microorganisms (GCM) 10K type strain sequencing project: providing services to taxonomists for standard genome sequencing and annotation.</title>
        <authorList>
            <consortium name="The Broad Institute Genomics Platform"/>
            <consortium name="The Broad Institute Genome Sequencing Center for Infectious Disease"/>
            <person name="Wu L."/>
            <person name="Ma J."/>
        </authorList>
    </citation>
    <scope>NUCLEOTIDE SEQUENCE [LARGE SCALE GENOMIC DNA]</scope>
    <source>
        <strain evidence="4">JCM 17688</strain>
    </source>
</reference>